<accession>A0AAD8NFS9</accession>
<evidence type="ECO:0000256" key="1">
    <source>
        <dbReference type="SAM" id="SignalP"/>
    </source>
</evidence>
<organism evidence="2 3">
    <name type="scientific">Tagetes erecta</name>
    <name type="common">African marigold</name>
    <dbReference type="NCBI Taxonomy" id="13708"/>
    <lineage>
        <taxon>Eukaryota</taxon>
        <taxon>Viridiplantae</taxon>
        <taxon>Streptophyta</taxon>
        <taxon>Embryophyta</taxon>
        <taxon>Tracheophyta</taxon>
        <taxon>Spermatophyta</taxon>
        <taxon>Magnoliopsida</taxon>
        <taxon>eudicotyledons</taxon>
        <taxon>Gunneridae</taxon>
        <taxon>Pentapetalae</taxon>
        <taxon>asterids</taxon>
        <taxon>campanulids</taxon>
        <taxon>Asterales</taxon>
        <taxon>Asteraceae</taxon>
        <taxon>Asteroideae</taxon>
        <taxon>Heliantheae alliance</taxon>
        <taxon>Tageteae</taxon>
        <taxon>Tagetes</taxon>
    </lineage>
</organism>
<gene>
    <name evidence="2" type="ORF">QVD17_38926</name>
</gene>
<feature type="signal peptide" evidence="1">
    <location>
        <begin position="1"/>
        <end position="27"/>
    </location>
</feature>
<sequence>MATTTSLLQSSATLLVLLLLLLSTSNAVPLSRSLNLMDEGSHEQPQDLNSIQDLALTIKNWENMESVTERMNLEVNDYPGSGANNRHTPRP</sequence>
<feature type="chain" id="PRO_5041948413" evidence="1">
    <location>
        <begin position="28"/>
        <end position="91"/>
    </location>
</feature>
<name>A0AAD8NFS9_TARER</name>
<evidence type="ECO:0000313" key="3">
    <source>
        <dbReference type="Proteomes" id="UP001229421"/>
    </source>
</evidence>
<protein>
    <submittedName>
        <fullName evidence="2">Uncharacterized protein</fullName>
    </submittedName>
</protein>
<comment type="caution">
    <text evidence="2">The sequence shown here is derived from an EMBL/GenBank/DDBJ whole genome shotgun (WGS) entry which is preliminary data.</text>
</comment>
<keyword evidence="3" id="KW-1185">Reference proteome</keyword>
<dbReference type="AlphaFoldDB" id="A0AAD8NFS9"/>
<proteinExistence type="predicted"/>
<keyword evidence="1" id="KW-0732">Signal</keyword>
<reference evidence="2" key="1">
    <citation type="journal article" date="2023" name="bioRxiv">
        <title>Improved chromosome-level genome assembly for marigold (Tagetes erecta).</title>
        <authorList>
            <person name="Jiang F."/>
            <person name="Yuan L."/>
            <person name="Wang S."/>
            <person name="Wang H."/>
            <person name="Xu D."/>
            <person name="Wang A."/>
            <person name="Fan W."/>
        </authorList>
    </citation>
    <scope>NUCLEOTIDE SEQUENCE</scope>
    <source>
        <strain evidence="2">WSJ</strain>
        <tissue evidence="2">Leaf</tissue>
    </source>
</reference>
<dbReference type="Proteomes" id="UP001229421">
    <property type="component" value="Unassembled WGS sequence"/>
</dbReference>
<dbReference type="PANTHER" id="PTHR33474:SF2">
    <property type="entry name" value="TRANSMEMBRANE PROTEIN"/>
    <property type="match status" value="1"/>
</dbReference>
<evidence type="ECO:0000313" key="2">
    <source>
        <dbReference type="EMBL" id="KAK1407312.1"/>
    </source>
</evidence>
<dbReference type="EMBL" id="JAUHHV010000011">
    <property type="protein sequence ID" value="KAK1407312.1"/>
    <property type="molecule type" value="Genomic_DNA"/>
</dbReference>
<dbReference type="PANTHER" id="PTHR33474">
    <property type="entry name" value="TRANSMEMBRANE PROTEIN"/>
    <property type="match status" value="1"/>
</dbReference>